<proteinExistence type="predicted"/>
<evidence type="ECO:0000313" key="1">
    <source>
        <dbReference type="EMBL" id="GIX96228.1"/>
    </source>
</evidence>
<comment type="caution">
    <text evidence="1">The sequence shown here is derived from an EMBL/GenBank/DDBJ whole genome shotgun (WGS) entry which is preliminary data.</text>
</comment>
<accession>A0AAV4PJC2</accession>
<keyword evidence="2" id="KW-1185">Reference proteome</keyword>
<sequence length="217" mass="23349">MVSSSMDLNQVRLSIKSESGEGVEGAPSVKEKDVFRTTRAIKSGSTGCSPTPNNGFCFRWKKETSLSVKTRTRKEKKNTPLGYFLKKEPSPPQVSAPKARGRRLLHGLSVAQKHAVGEGTVVDLDVISLPAGMLNHSGTREVHFEKIHVVEVAKVGAWKRVGGRGRVSVVNTRFLPPKQEDDVSSTAAVLGKSTKFGEGTVVDFVVSLPAGMLNHSG</sequence>
<dbReference type="EMBL" id="BPLR01004620">
    <property type="protein sequence ID" value="GIX96228.1"/>
    <property type="molecule type" value="Genomic_DNA"/>
</dbReference>
<name>A0AAV4PJC2_CAEEX</name>
<evidence type="ECO:0000313" key="2">
    <source>
        <dbReference type="Proteomes" id="UP001054945"/>
    </source>
</evidence>
<dbReference type="Proteomes" id="UP001054945">
    <property type="component" value="Unassembled WGS sequence"/>
</dbReference>
<dbReference type="AlphaFoldDB" id="A0AAV4PJC2"/>
<protein>
    <submittedName>
        <fullName evidence="1">Uncharacterized protein</fullName>
    </submittedName>
</protein>
<organism evidence="1 2">
    <name type="scientific">Caerostris extrusa</name>
    <name type="common">Bark spider</name>
    <name type="synonym">Caerostris bankana</name>
    <dbReference type="NCBI Taxonomy" id="172846"/>
    <lineage>
        <taxon>Eukaryota</taxon>
        <taxon>Metazoa</taxon>
        <taxon>Ecdysozoa</taxon>
        <taxon>Arthropoda</taxon>
        <taxon>Chelicerata</taxon>
        <taxon>Arachnida</taxon>
        <taxon>Araneae</taxon>
        <taxon>Araneomorphae</taxon>
        <taxon>Entelegynae</taxon>
        <taxon>Araneoidea</taxon>
        <taxon>Araneidae</taxon>
        <taxon>Caerostris</taxon>
    </lineage>
</organism>
<gene>
    <name evidence="1" type="ORF">CEXT_214651</name>
</gene>
<reference evidence="1 2" key="1">
    <citation type="submission" date="2021-06" db="EMBL/GenBank/DDBJ databases">
        <title>Caerostris extrusa draft genome.</title>
        <authorList>
            <person name="Kono N."/>
            <person name="Arakawa K."/>
        </authorList>
    </citation>
    <scope>NUCLEOTIDE SEQUENCE [LARGE SCALE GENOMIC DNA]</scope>
</reference>